<comment type="caution">
    <text evidence="1">The sequence shown here is derived from an EMBL/GenBank/DDBJ whole genome shotgun (WGS) entry which is preliminary data.</text>
</comment>
<organism evidence="1 2">
    <name type="scientific">Pleurodeles waltl</name>
    <name type="common">Iberian ribbed newt</name>
    <dbReference type="NCBI Taxonomy" id="8319"/>
    <lineage>
        <taxon>Eukaryota</taxon>
        <taxon>Metazoa</taxon>
        <taxon>Chordata</taxon>
        <taxon>Craniata</taxon>
        <taxon>Vertebrata</taxon>
        <taxon>Euteleostomi</taxon>
        <taxon>Amphibia</taxon>
        <taxon>Batrachia</taxon>
        <taxon>Caudata</taxon>
        <taxon>Salamandroidea</taxon>
        <taxon>Salamandridae</taxon>
        <taxon>Pleurodelinae</taxon>
        <taxon>Pleurodeles</taxon>
    </lineage>
</organism>
<protein>
    <submittedName>
        <fullName evidence="1">Uncharacterized protein</fullName>
    </submittedName>
</protein>
<keyword evidence="2" id="KW-1185">Reference proteome</keyword>
<proteinExistence type="predicted"/>
<dbReference type="InterPro" id="IPR050951">
    <property type="entry name" value="Retrovirus_Pol_polyprotein"/>
</dbReference>
<name>A0AAV7P0E1_PLEWA</name>
<evidence type="ECO:0000313" key="1">
    <source>
        <dbReference type="EMBL" id="KAJ1120304.1"/>
    </source>
</evidence>
<reference evidence="1" key="1">
    <citation type="journal article" date="2022" name="bioRxiv">
        <title>Sequencing and chromosome-scale assembly of the giantPleurodeles waltlgenome.</title>
        <authorList>
            <person name="Brown T."/>
            <person name="Elewa A."/>
            <person name="Iarovenko S."/>
            <person name="Subramanian E."/>
            <person name="Araus A.J."/>
            <person name="Petzold A."/>
            <person name="Susuki M."/>
            <person name="Suzuki K.-i.T."/>
            <person name="Hayashi T."/>
            <person name="Toyoda A."/>
            <person name="Oliveira C."/>
            <person name="Osipova E."/>
            <person name="Leigh N.D."/>
            <person name="Simon A."/>
            <person name="Yun M.H."/>
        </authorList>
    </citation>
    <scope>NUCLEOTIDE SEQUENCE</scope>
    <source>
        <strain evidence="1">20211129_DDA</strain>
        <tissue evidence="1">Liver</tissue>
    </source>
</reference>
<accession>A0AAV7P0E1</accession>
<dbReference type="PANTHER" id="PTHR37984:SF5">
    <property type="entry name" value="PROTEIN NYNRIN-LIKE"/>
    <property type="match status" value="1"/>
</dbReference>
<dbReference type="EMBL" id="JANPWB010000012">
    <property type="protein sequence ID" value="KAJ1120304.1"/>
    <property type="molecule type" value="Genomic_DNA"/>
</dbReference>
<gene>
    <name evidence="1" type="ORF">NDU88_008478</name>
</gene>
<dbReference type="PANTHER" id="PTHR37984">
    <property type="entry name" value="PROTEIN CBG26694"/>
    <property type="match status" value="1"/>
</dbReference>
<evidence type="ECO:0000313" key="2">
    <source>
        <dbReference type="Proteomes" id="UP001066276"/>
    </source>
</evidence>
<dbReference type="Proteomes" id="UP001066276">
    <property type="component" value="Chromosome 8"/>
</dbReference>
<sequence length="155" mass="17761">MYFFETEYIPGKCNAVADGLSQLPIDGENVEVEWDVAFTYEDVLSGLELYEGVEQGVLTEQEWEREMSKDDETQNVKGYILNGWPAERMLRGESATMWKLKDELVVCGEVILRGDRIVPPNGLREVIVRKSHIDDSGMSRNKRKVKELMQWSTGL</sequence>
<dbReference type="AlphaFoldDB" id="A0AAV7P0E1"/>